<keyword evidence="3" id="KW-1185">Reference proteome</keyword>
<organism evidence="2 3">
    <name type="scientific">Sporothrix epigloea</name>
    <dbReference type="NCBI Taxonomy" id="1892477"/>
    <lineage>
        <taxon>Eukaryota</taxon>
        <taxon>Fungi</taxon>
        <taxon>Dikarya</taxon>
        <taxon>Ascomycota</taxon>
        <taxon>Pezizomycotina</taxon>
        <taxon>Sordariomycetes</taxon>
        <taxon>Sordariomycetidae</taxon>
        <taxon>Ophiostomatales</taxon>
        <taxon>Ophiostomataceae</taxon>
        <taxon>Sporothrix</taxon>
    </lineage>
</organism>
<name>A0ABP0DVA0_9PEZI</name>
<keyword evidence="1" id="KW-0732">Signal</keyword>
<evidence type="ECO:0000256" key="1">
    <source>
        <dbReference type="SAM" id="SignalP"/>
    </source>
</evidence>
<reference evidence="2 3" key="1">
    <citation type="submission" date="2024-01" db="EMBL/GenBank/DDBJ databases">
        <authorList>
            <person name="Allen C."/>
            <person name="Tagirdzhanova G."/>
        </authorList>
    </citation>
    <scope>NUCLEOTIDE SEQUENCE [LARGE SCALE GENOMIC DNA]</scope>
    <source>
        <strain evidence="2 3">CBS 119000</strain>
    </source>
</reference>
<accession>A0ABP0DVA0</accession>
<protein>
    <recommendedName>
        <fullName evidence="4">Clock-controlled pheromone ccg-4</fullName>
    </recommendedName>
</protein>
<sequence>MKATAIFAALAIGATGVSAAAVAKHYDEFCRLHNQPCWKVKRAAEAFAEAISSSGSPAAGTDLLFRRSHADGGVAYIAMRSLDGLATLVSSTQSEPRSFYQDLQLAERFPEPTTLTEEELAARDTDVEKREAEAEASRKHKICPGYDQSCWKAKREAEAEAEAEAHRFKGICPLHNQSCWKAKRAAEAKAEAEAEAHRFKGICPLHNQSCWKAKRAAEADPEAVSSCGASGGSCWKVQRAAEAIVNTIDGFAETEKREAEAEASPKYKICPGHDQSCWKAKREAEAEAEAKHNKGWCPLYDQSCFKRSEASVEARCFAPGGDCAAATRDLSAMYHAARQVLDMLPSQ</sequence>
<evidence type="ECO:0000313" key="3">
    <source>
        <dbReference type="Proteomes" id="UP001642502"/>
    </source>
</evidence>
<evidence type="ECO:0000313" key="2">
    <source>
        <dbReference type="EMBL" id="CAK7270865.1"/>
    </source>
</evidence>
<gene>
    <name evidence="2" type="ORF">SEPCBS119000_004307</name>
</gene>
<dbReference type="EMBL" id="CAWUON010000064">
    <property type="protein sequence ID" value="CAK7270865.1"/>
    <property type="molecule type" value="Genomic_DNA"/>
</dbReference>
<feature type="chain" id="PRO_5045471796" description="Clock-controlled pheromone ccg-4" evidence="1">
    <location>
        <begin position="20"/>
        <end position="347"/>
    </location>
</feature>
<comment type="caution">
    <text evidence="2">The sequence shown here is derived from an EMBL/GenBank/DDBJ whole genome shotgun (WGS) entry which is preliminary data.</text>
</comment>
<proteinExistence type="predicted"/>
<dbReference type="Proteomes" id="UP001642502">
    <property type="component" value="Unassembled WGS sequence"/>
</dbReference>
<feature type="signal peptide" evidence="1">
    <location>
        <begin position="1"/>
        <end position="19"/>
    </location>
</feature>
<evidence type="ECO:0008006" key="4">
    <source>
        <dbReference type="Google" id="ProtNLM"/>
    </source>
</evidence>